<feature type="compositionally biased region" description="Basic residues" evidence="1">
    <location>
        <begin position="348"/>
        <end position="361"/>
    </location>
</feature>
<feature type="compositionally biased region" description="Polar residues" evidence="1">
    <location>
        <begin position="130"/>
        <end position="141"/>
    </location>
</feature>
<dbReference type="STRING" id="86049.A0A1C1CKY7"/>
<feature type="compositionally biased region" description="Pro residues" evidence="1">
    <location>
        <begin position="425"/>
        <end position="436"/>
    </location>
</feature>
<keyword evidence="3" id="KW-1185">Reference proteome</keyword>
<sequence length="530" mass="56513">MPSLARKSMKFMRDVYNIAANPDGSSVPALPAHSQGFQPSQGLSGQFTQTYGHQNPPLPAHPTYPANSSYGYPYVGPQQSQPQPQPYGSWNVPPTPVSPLSPQLEHSFPPTTTSSPNNMSAFGVPLSPQACLSPSTPQLCHQQPQFAAPPPPPLPQRPSHHGHSPSWQGSSEFGWQSQSHSDTPAMSHSVHEYNQAPQYPIQPFSNVQHPGPGSYHGQADAQSTRPSPPPLPPRMQAQQPDLVPNQAARVPNSPNRPYPSQESYVSTPNVPSPAQFNLPECHEMAADSIPAQPPIRQHQHVDISSLAELPAADQGRITPPPPSLDTHPATMGSTAVGAVELPASPIRRSSHHTTHQRHTSRPHSQGHNPPSAKELDSTPAPTSAPFALMHRDLGVALPPSTVRSPAYLSLSQSQHSDTDTTMPLSTPPPPPPPSLQTPPSTSSCPEEPPYDEPPARVHLRPAGSVQEPSRSGSRSGSCSGSCAAGRPGRRISAAAATLPYPEENGPVVMPLHFDFTNADRQGGAMVEGMR</sequence>
<feature type="region of interest" description="Disordered" evidence="1">
    <location>
        <begin position="408"/>
        <end position="487"/>
    </location>
</feature>
<comment type="caution">
    <text evidence="2">The sequence shown here is derived from an EMBL/GenBank/DDBJ whole genome shotgun (WGS) entry which is preliminary data.</text>
</comment>
<evidence type="ECO:0000313" key="2">
    <source>
        <dbReference type="EMBL" id="OCT49149.1"/>
    </source>
</evidence>
<feature type="compositionally biased region" description="Polar residues" evidence="1">
    <location>
        <begin position="109"/>
        <end position="120"/>
    </location>
</feature>
<feature type="compositionally biased region" description="Pro residues" evidence="1">
    <location>
        <begin position="147"/>
        <end position="156"/>
    </location>
</feature>
<feature type="compositionally biased region" description="Low complexity" evidence="1">
    <location>
        <begin position="468"/>
        <end position="486"/>
    </location>
</feature>
<reference evidence="3" key="1">
    <citation type="submission" date="2015-07" db="EMBL/GenBank/DDBJ databases">
        <authorList>
            <person name="Teixeira M.M."/>
            <person name="Souza R.C."/>
            <person name="Almeida L.G."/>
            <person name="Vicente V.A."/>
            <person name="de Hoog S."/>
            <person name="Bocca A.L."/>
            <person name="de Almeida S.R."/>
            <person name="Vasconcelos A.T."/>
            <person name="Felipe M.S."/>
        </authorList>
    </citation>
    <scope>NUCLEOTIDE SEQUENCE [LARGE SCALE GENOMIC DNA]</scope>
    <source>
        <strain evidence="3">KSF</strain>
    </source>
</reference>
<feature type="region of interest" description="Disordered" evidence="1">
    <location>
        <begin position="312"/>
        <end position="331"/>
    </location>
</feature>
<dbReference type="OrthoDB" id="4160884at2759"/>
<feature type="compositionally biased region" description="Polar residues" evidence="1">
    <location>
        <begin position="165"/>
        <end position="186"/>
    </location>
</feature>
<accession>A0A1C1CKY7</accession>
<proteinExistence type="predicted"/>
<dbReference type="Proteomes" id="UP000094526">
    <property type="component" value="Unassembled WGS sequence"/>
</dbReference>
<protein>
    <submittedName>
        <fullName evidence="2">Uncharacterized protein</fullName>
    </submittedName>
</protein>
<feature type="compositionally biased region" description="Polar residues" evidence="1">
    <location>
        <begin position="252"/>
        <end position="275"/>
    </location>
</feature>
<feature type="region of interest" description="Disordered" evidence="1">
    <location>
        <begin position="20"/>
        <end position="275"/>
    </location>
</feature>
<evidence type="ECO:0000313" key="3">
    <source>
        <dbReference type="Proteomes" id="UP000094526"/>
    </source>
</evidence>
<organism evidence="2 3">
    <name type="scientific">Cladophialophora carrionii</name>
    <dbReference type="NCBI Taxonomy" id="86049"/>
    <lineage>
        <taxon>Eukaryota</taxon>
        <taxon>Fungi</taxon>
        <taxon>Dikarya</taxon>
        <taxon>Ascomycota</taxon>
        <taxon>Pezizomycotina</taxon>
        <taxon>Eurotiomycetes</taxon>
        <taxon>Chaetothyriomycetidae</taxon>
        <taxon>Chaetothyriales</taxon>
        <taxon>Herpotrichiellaceae</taxon>
        <taxon>Cladophialophora</taxon>
    </lineage>
</organism>
<dbReference type="VEuPathDB" id="FungiDB:G647_02777"/>
<feature type="region of interest" description="Disordered" evidence="1">
    <location>
        <begin position="347"/>
        <end position="385"/>
    </location>
</feature>
<feature type="compositionally biased region" description="Low complexity" evidence="1">
    <location>
        <begin position="70"/>
        <end position="89"/>
    </location>
</feature>
<evidence type="ECO:0000256" key="1">
    <source>
        <dbReference type="SAM" id="MobiDB-lite"/>
    </source>
</evidence>
<feature type="compositionally biased region" description="Polar residues" evidence="1">
    <location>
        <begin position="35"/>
        <end position="53"/>
    </location>
</feature>
<gene>
    <name evidence="2" type="ORF">CLCR_04799</name>
</gene>
<dbReference type="VEuPathDB" id="FungiDB:CLCR_04799"/>
<dbReference type="AlphaFoldDB" id="A0A1C1CKY7"/>
<dbReference type="EMBL" id="LGRB01000011">
    <property type="protein sequence ID" value="OCT49149.1"/>
    <property type="molecule type" value="Genomic_DNA"/>
</dbReference>
<name>A0A1C1CKY7_9EURO</name>